<sequence length="191" mass="21508">MNVLIFNGAIDDRPYATSNRLATYLEEQFRERGFDPTVFNLGSSHIPIFSLEELAKKPESVTEMCNIFRQAELHVWMTPLYHGGMTGAMKNCLDWLELTSKYDRPYLTGKVVALLSWADGTQAMQGINAMDAVAKALRAWVLPYSLPILKNNLYDPQTSEFTTFYKSKLDTMVDLLCAAKSHVTAGMITKP</sequence>
<feature type="domain" description="NADPH-dependent FMN reductase-like" evidence="1">
    <location>
        <begin position="1"/>
        <end position="144"/>
    </location>
</feature>
<dbReference type="EMBL" id="FNRL01000019">
    <property type="protein sequence ID" value="SEA86448.1"/>
    <property type="molecule type" value="Genomic_DNA"/>
</dbReference>
<dbReference type="Gene3D" id="3.40.50.360">
    <property type="match status" value="1"/>
</dbReference>
<evidence type="ECO:0000313" key="3">
    <source>
        <dbReference type="Proteomes" id="UP000199656"/>
    </source>
</evidence>
<reference evidence="3" key="1">
    <citation type="submission" date="2016-10" db="EMBL/GenBank/DDBJ databases">
        <authorList>
            <person name="Varghese N."/>
            <person name="Submissions S."/>
        </authorList>
    </citation>
    <scope>NUCLEOTIDE SEQUENCE [LARGE SCALE GENOMIC DNA]</scope>
    <source>
        <strain evidence="3">DSM 23920</strain>
    </source>
</reference>
<protein>
    <submittedName>
        <fullName evidence="2">Arsenical resistance protein ArsH</fullName>
    </submittedName>
</protein>
<accession>A0A1H4EP82</accession>
<name>A0A1H4EP82_9BACT</name>
<dbReference type="InterPro" id="IPR029039">
    <property type="entry name" value="Flavoprotein-like_sf"/>
</dbReference>
<dbReference type="AlphaFoldDB" id="A0A1H4EP82"/>
<proteinExistence type="predicted"/>
<dbReference type="OrthoDB" id="9812295at2"/>
<keyword evidence="3" id="KW-1185">Reference proteome</keyword>
<dbReference type="PANTHER" id="PTHR43590">
    <property type="entry name" value="ARSENIC RESISTANCE PROTEIN ARSH (AFU_ORTHOLOGUE AFUA_5G15030)"/>
    <property type="match status" value="1"/>
</dbReference>
<gene>
    <name evidence="2" type="ORF">SAMN05660909_03854</name>
</gene>
<dbReference type="SUPFAM" id="SSF52218">
    <property type="entry name" value="Flavoproteins"/>
    <property type="match status" value="1"/>
</dbReference>
<dbReference type="InterPro" id="IPR014063">
    <property type="entry name" value="Arsenate-R_ArsH"/>
</dbReference>
<dbReference type="GO" id="GO:0016655">
    <property type="term" value="F:oxidoreductase activity, acting on NAD(P)H, quinone or similar compound as acceptor"/>
    <property type="evidence" value="ECO:0007669"/>
    <property type="project" value="TreeGrafter"/>
</dbReference>
<dbReference type="Pfam" id="PF03358">
    <property type="entry name" value="FMN_red"/>
    <property type="match status" value="1"/>
</dbReference>
<dbReference type="STRING" id="408074.SAMN05660909_03854"/>
<dbReference type="RefSeq" id="WP_089763558.1">
    <property type="nucleotide sequence ID" value="NZ_BKAT01000032.1"/>
</dbReference>
<organism evidence="2 3">
    <name type="scientific">Chitinophaga terrae</name>
    <name type="common">ex Kim and Jung 2007</name>
    <dbReference type="NCBI Taxonomy" id="408074"/>
    <lineage>
        <taxon>Bacteria</taxon>
        <taxon>Pseudomonadati</taxon>
        <taxon>Bacteroidota</taxon>
        <taxon>Chitinophagia</taxon>
        <taxon>Chitinophagales</taxon>
        <taxon>Chitinophagaceae</taxon>
        <taxon>Chitinophaga</taxon>
    </lineage>
</organism>
<evidence type="ECO:0000259" key="1">
    <source>
        <dbReference type="Pfam" id="PF03358"/>
    </source>
</evidence>
<dbReference type="InterPro" id="IPR005025">
    <property type="entry name" value="FMN_Rdtase-like_dom"/>
</dbReference>
<evidence type="ECO:0000313" key="2">
    <source>
        <dbReference type="EMBL" id="SEA86448.1"/>
    </source>
</evidence>
<dbReference type="PANTHER" id="PTHR43590:SF1">
    <property type="entry name" value="ARSENIC RESISTANCE PROTEIN ARSH (AFU_ORTHOLOGUE AFUA_5G15030)"/>
    <property type="match status" value="1"/>
</dbReference>
<dbReference type="Proteomes" id="UP000199656">
    <property type="component" value="Unassembled WGS sequence"/>
</dbReference>